<dbReference type="InterPro" id="IPR016188">
    <property type="entry name" value="PurM-like_N"/>
</dbReference>
<feature type="binding site" evidence="2">
    <location>
        <position position="110"/>
    </location>
    <ligand>
        <name>ATP</name>
        <dbReference type="ChEBI" id="CHEBI:30616"/>
    </ligand>
</feature>
<dbReference type="GO" id="GO:0009228">
    <property type="term" value="P:thiamine biosynthetic process"/>
    <property type="evidence" value="ECO:0007669"/>
    <property type="project" value="UniProtKB-KW"/>
</dbReference>
<feature type="binding site" evidence="2">
    <location>
        <position position="154"/>
    </location>
    <ligand>
        <name>ATP</name>
        <dbReference type="ChEBI" id="CHEBI:30616"/>
    </ligand>
</feature>
<dbReference type="UniPathway" id="UPA00060">
    <property type="reaction ID" value="UER00142"/>
</dbReference>
<proteinExistence type="inferred from homology"/>
<feature type="binding site" evidence="2">
    <location>
        <position position="49"/>
    </location>
    <ligand>
        <name>Mg(2+)</name>
        <dbReference type="ChEBI" id="CHEBI:18420"/>
        <label>4</label>
    </ligand>
</feature>
<keyword evidence="2" id="KW-0067">ATP-binding</keyword>
<feature type="binding site" evidence="2">
    <location>
        <position position="51"/>
    </location>
    <ligand>
        <name>Mg(2+)</name>
        <dbReference type="ChEBI" id="CHEBI:18420"/>
        <label>1</label>
    </ligand>
</feature>
<dbReference type="InterPro" id="IPR010918">
    <property type="entry name" value="PurM-like_C_dom"/>
</dbReference>
<evidence type="ECO:0000256" key="3">
    <source>
        <dbReference type="SAM" id="MobiDB-lite"/>
    </source>
</evidence>
<feature type="binding site" evidence="2">
    <location>
        <position position="34"/>
    </location>
    <ligand>
        <name>Mg(2+)</name>
        <dbReference type="ChEBI" id="CHEBI:18420"/>
        <label>4</label>
    </ligand>
</feature>
<feature type="binding site" evidence="2">
    <location>
        <position position="241"/>
    </location>
    <ligand>
        <name>ATP</name>
        <dbReference type="ChEBI" id="CHEBI:30616"/>
    </ligand>
</feature>
<feature type="binding site" evidence="2">
    <location>
        <position position="50"/>
    </location>
    <ligand>
        <name>Mg(2+)</name>
        <dbReference type="ChEBI" id="CHEBI:18420"/>
        <label>1</label>
    </ligand>
</feature>
<dbReference type="EMBL" id="CP000108">
    <property type="protein sequence ID" value="ABB28475.1"/>
    <property type="molecule type" value="Genomic_DNA"/>
</dbReference>
<dbReference type="Gene3D" id="3.90.650.10">
    <property type="entry name" value="PurM-like C-terminal domain"/>
    <property type="match status" value="1"/>
</dbReference>
<feature type="binding site" evidence="2">
    <location>
        <position position="58"/>
    </location>
    <ligand>
        <name>substrate</name>
    </ligand>
</feature>
<dbReference type="Pfam" id="PF00586">
    <property type="entry name" value="AIRS"/>
    <property type="match status" value="1"/>
</dbReference>
<dbReference type="SUPFAM" id="SSF55326">
    <property type="entry name" value="PurM N-terminal domain-like"/>
    <property type="match status" value="1"/>
</dbReference>
<evidence type="ECO:0000256" key="1">
    <source>
        <dbReference type="ARBA" id="ARBA00022977"/>
    </source>
</evidence>
<feature type="binding site" evidence="2">
    <location>
        <begin position="127"/>
        <end position="128"/>
    </location>
    <ligand>
        <name>ATP</name>
        <dbReference type="ChEBI" id="CHEBI:30616"/>
    </ligand>
</feature>
<feature type="compositionally biased region" description="Acidic residues" evidence="3">
    <location>
        <begin position="356"/>
        <end position="369"/>
    </location>
</feature>
<keyword evidence="2 6" id="KW-0808">Transferase</keyword>
<dbReference type="CDD" id="cd02194">
    <property type="entry name" value="ThiL"/>
    <property type="match status" value="1"/>
</dbReference>
<feature type="domain" description="PurM-like C-terminal" evidence="5">
    <location>
        <begin position="207"/>
        <end position="325"/>
    </location>
</feature>
<dbReference type="AlphaFoldDB" id="Q3ARA0"/>
<feature type="binding site" evidence="2">
    <location>
        <position position="345"/>
    </location>
    <ligand>
        <name>substrate</name>
    </ligand>
</feature>
<evidence type="ECO:0000259" key="4">
    <source>
        <dbReference type="Pfam" id="PF00586"/>
    </source>
</evidence>
<feature type="binding site" evidence="2">
    <location>
        <position position="80"/>
    </location>
    <ligand>
        <name>Mg(2+)</name>
        <dbReference type="ChEBI" id="CHEBI:18420"/>
        <label>2</label>
    </ligand>
</feature>
<dbReference type="eggNOG" id="COG0611">
    <property type="taxonomic scope" value="Bacteria"/>
</dbReference>
<keyword evidence="2 6" id="KW-0418">Kinase</keyword>
<dbReference type="OrthoDB" id="9802811at2"/>
<feature type="binding site" evidence="2">
    <location>
        <position position="242"/>
    </location>
    <ligand>
        <name>Mg(2+)</name>
        <dbReference type="ChEBI" id="CHEBI:18420"/>
        <label>5</label>
    </ligand>
</feature>
<comment type="miscellaneous">
    <text evidence="2">Reaction mechanism of ThiL seems to utilize a direct, inline transfer of the gamma-phosphate of ATP to TMP rather than a phosphorylated enzyme intermediate.</text>
</comment>
<dbReference type="InterPro" id="IPR036921">
    <property type="entry name" value="PurM-like_N_sf"/>
</dbReference>
<feature type="binding site" evidence="2">
    <location>
        <position position="128"/>
    </location>
    <ligand>
        <name>Mg(2+)</name>
        <dbReference type="ChEBI" id="CHEBI:18420"/>
        <label>1</label>
    </ligand>
</feature>
<evidence type="ECO:0000259" key="5">
    <source>
        <dbReference type="Pfam" id="PF02769"/>
    </source>
</evidence>
<feature type="domain" description="PurM-like N-terminal" evidence="4">
    <location>
        <begin position="32"/>
        <end position="145"/>
    </location>
</feature>
<organism evidence="6">
    <name type="scientific">Chlorobium chlorochromatii (strain CaD3)</name>
    <dbReference type="NCBI Taxonomy" id="340177"/>
    <lineage>
        <taxon>Bacteria</taxon>
        <taxon>Pseudomonadati</taxon>
        <taxon>Chlorobiota</taxon>
        <taxon>Chlorobiia</taxon>
        <taxon>Chlorobiales</taxon>
        <taxon>Chlorobiaceae</taxon>
        <taxon>Chlorobium/Pelodictyon group</taxon>
        <taxon>Chlorobium</taxon>
    </lineage>
</organism>
<dbReference type="GO" id="GO:0005524">
    <property type="term" value="F:ATP binding"/>
    <property type="evidence" value="ECO:0007669"/>
    <property type="project" value="UniProtKB-UniRule"/>
</dbReference>
<dbReference type="GO" id="GO:0009229">
    <property type="term" value="P:thiamine diphosphate biosynthetic process"/>
    <property type="evidence" value="ECO:0007669"/>
    <property type="project" value="UniProtKB-UniRule"/>
</dbReference>
<dbReference type="STRING" id="340177.Cag_1213"/>
<dbReference type="EC" id="2.7.4.16" evidence="2"/>
<dbReference type="GO" id="GO:0009030">
    <property type="term" value="F:thiamine-phosphate kinase activity"/>
    <property type="evidence" value="ECO:0007669"/>
    <property type="project" value="UniProtKB-UniRule"/>
</dbReference>
<evidence type="ECO:0000256" key="2">
    <source>
        <dbReference type="HAMAP-Rule" id="MF_02128"/>
    </source>
</evidence>
<keyword evidence="2" id="KW-0460">Magnesium</keyword>
<dbReference type="InterPro" id="IPR036676">
    <property type="entry name" value="PurM-like_C_sf"/>
</dbReference>
<feature type="binding site" evidence="2">
    <location>
        <position position="292"/>
    </location>
    <ligand>
        <name>substrate</name>
    </ligand>
</feature>
<dbReference type="GO" id="GO:0000287">
    <property type="term" value="F:magnesium ion binding"/>
    <property type="evidence" value="ECO:0007669"/>
    <property type="project" value="UniProtKB-UniRule"/>
</dbReference>
<comment type="similarity">
    <text evidence="2">Belongs to the thiamine-monophosphate kinase family.</text>
</comment>
<dbReference type="HOGENOM" id="CLU_046964_1_1_10"/>
<dbReference type="InterPro" id="IPR006283">
    <property type="entry name" value="ThiL-like"/>
</dbReference>
<dbReference type="PANTHER" id="PTHR30270">
    <property type="entry name" value="THIAMINE-MONOPHOSPHATE KINASE"/>
    <property type="match status" value="1"/>
</dbReference>
<dbReference type="KEGG" id="cch:Cag_1213"/>
<dbReference type="Pfam" id="PF02769">
    <property type="entry name" value="AIRS_C"/>
    <property type="match status" value="1"/>
</dbReference>
<dbReference type="HAMAP" id="MF_02128">
    <property type="entry name" value="TMP_kinase"/>
    <property type="match status" value="1"/>
</dbReference>
<reference evidence="6" key="1">
    <citation type="submission" date="2005-08" db="EMBL/GenBank/DDBJ databases">
        <title>Complete sequence of Chlorobium chlorochromatii CaD3.</title>
        <authorList>
            <person name="Copeland A."/>
            <person name="Lucas S."/>
            <person name="Lapidus A."/>
            <person name="Barry K."/>
            <person name="Detter J.C."/>
            <person name="Glavina T."/>
            <person name="Hammon N."/>
            <person name="Israni S."/>
            <person name="Pitluck S."/>
            <person name="Bryant D."/>
            <person name="Schmutz J."/>
            <person name="Larimer F."/>
            <person name="Land M."/>
            <person name="Kyrpides N."/>
            <person name="Ivanova N."/>
            <person name="Richardson P."/>
        </authorList>
    </citation>
    <scope>NUCLEOTIDE SEQUENCE [LARGE SCALE GENOMIC DNA]</scope>
    <source>
        <strain evidence="6">CaD3</strain>
    </source>
</reference>
<comment type="function">
    <text evidence="2">Catalyzes the ATP-dependent phosphorylation of thiamine-monophosphate (TMP) to form thiamine-pyrophosphate (TPP), the active form of vitamin B1.</text>
</comment>
<protein>
    <recommendedName>
        <fullName evidence="2">Thiamine-monophosphate kinase</fullName>
        <shortName evidence="2">TMP kinase</shortName>
        <shortName evidence="2">Thiamine-phosphate kinase</shortName>
        <ecNumber evidence="2">2.7.4.16</ecNumber>
    </recommendedName>
</protein>
<keyword evidence="2" id="KW-0547">Nucleotide-binding</keyword>
<feature type="binding site" evidence="2">
    <location>
        <position position="51"/>
    </location>
    <ligand>
        <name>Mg(2+)</name>
        <dbReference type="ChEBI" id="CHEBI:18420"/>
        <label>2</label>
    </ligand>
</feature>
<feature type="binding site" evidence="2">
    <location>
        <position position="80"/>
    </location>
    <ligand>
        <name>Mg(2+)</name>
        <dbReference type="ChEBI" id="CHEBI:18420"/>
        <label>3</label>
    </ligand>
</feature>
<dbReference type="Gene3D" id="3.30.1330.10">
    <property type="entry name" value="PurM-like, N-terminal domain"/>
    <property type="match status" value="1"/>
</dbReference>
<dbReference type="PIRSF" id="PIRSF005303">
    <property type="entry name" value="Thiam_monoph_kin"/>
    <property type="match status" value="1"/>
</dbReference>
<accession>Q3ARA0</accession>
<keyword evidence="2" id="KW-0479">Metal-binding</keyword>
<name>Q3ARA0_CHLCH</name>
<comment type="pathway">
    <text evidence="2">Cofactor biosynthesis; thiamine diphosphate biosynthesis; thiamine diphosphate from thiamine phosphate: step 1/1.</text>
</comment>
<dbReference type="PANTHER" id="PTHR30270:SF0">
    <property type="entry name" value="THIAMINE-MONOPHOSPHATE KINASE"/>
    <property type="match status" value="1"/>
</dbReference>
<comment type="catalytic activity">
    <reaction evidence="2">
        <text>thiamine phosphate + ATP = thiamine diphosphate + ADP</text>
        <dbReference type="Rhea" id="RHEA:15913"/>
        <dbReference type="ChEBI" id="CHEBI:30616"/>
        <dbReference type="ChEBI" id="CHEBI:37575"/>
        <dbReference type="ChEBI" id="CHEBI:58937"/>
        <dbReference type="ChEBI" id="CHEBI:456216"/>
        <dbReference type="EC" id="2.7.4.16"/>
    </reaction>
</comment>
<evidence type="ECO:0000313" key="6">
    <source>
        <dbReference type="EMBL" id="ABB28475.1"/>
    </source>
</evidence>
<sequence length="369" mass="40267">MPLNGEFTLIDTIAHLVQPTLANAPTLLQGIGDDCAIMQPTAGMVEVATTDLLVESVHFDLLTTPLSHLGSKAISVNVSDICAMNALPRYALVSLALPPTFSKKMVEELYGGMVHAAQAYGIAIAGGDTSASRSGLMISITAIGEALPTQLTRRSGAQLDDLLCVTGTLGGSMAGLKLLMREKEIMLEHLRNNEPVNRNLLADLDEYRELMQRHLLPTARLDVVRLFHRLGIQPTAMIDISDGLSSEVQHICRHSNCGALLHESRIPIHATTRQLADEMQEEPLTWALTGGEEYQLLFTLPEATYQQLAHERDIHVIGTITPTNEGMVLEEMFGIRIDLTTIHGFDHFAPSGNDDGNTENEEEEFEDGV</sequence>
<dbReference type="SUPFAM" id="SSF56042">
    <property type="entry name" value="PurM C-terminal domain-like"/>
    <property type="match status" value="1"/>
</dbReference>
<dbReference type="NCBIfam" id="TIGR01379">
    <property type="entry name" value="thiL"/>
    <property type="match status" value="1"/>
</dbReference>
<feature type="binding site" evidence="2">
    <location>
        <position position="239"/>
    </location>
    <ligand>
        <name>Mg(2+)</name>
        <dbReference type="ChEBI" id="CHEBI:18420"/>
        <label>3</label>
    </ligand>
</feature>
<gene>
    <name evidence="2" type="primary">thiL</name>
    <name evidence="6" type="ordered locus">Cag_1213</name>
</gene>
<keyword evidence="1 2" id="KW-0784">Thiamine biosynthesis</keyword>
<feature type="binding site" evidence="2">
    <location>
        <position position="80"/>
    </location>
    <ligand>
        <name>Mg(2+)</name>
        <dbReference type="ChEBI" id="CHEBI:18420"/>
        <label>4</label>
    </ligand>
</feature>
<feature type="binding site" evidence="2">
    <location>
        <position position="34"/>
    </location>
    <ligand>
        <name>Mg(2+)</name>
        <dbReference type="ChEBI" id="CHEBI:18420"/>
        <label>3</label>
    </ligand>
</feature>
<feature type="region of interest" description="Disordered" evidence="3">
    <location>
        <begin position="348"/>
        <end position="369"/>
    </location>
</feature>